<feature type="domain" description="Prepilin peptidase A24 N-terminal" evidence="2">
    <location>
        <begin position="23"/>
        <end position="105"/>
    </location>
</feature>
<evidence type="ECO:0000259" key="2">
    <source>
        <dbReference type="Pfam" id="PF06750"/>
    </source>
</evidence>
<organism evidence="3 4">
    <name type="scientific">Haloferula helveola</name>
    <dbReference type="NCBI Taxonomy" id="490095"/>
    <lineage>
        <taxon>Bacteria</taxon>
        <taxon>Pseudomonadati</taxon>
        <taxon>Verrucomicrobiota</taxon>
        <taxon>Verrucomicrobiia</taxon>
        <taxon>Verrucomicrobiales</taxon>
        <taxon>Verrucomicrobiaceae</taxon>
        <taxon>Haloferula</taxon>
    </lineage>
</organism>
<dbReference type="PANTHER" id="PTHR30487:SF0">
    <property type="entry name" value="PREPILIN LEADER PEPTIDASE_N-METHYLTRANSFERASE-RELATED"/>
    <property type="match status" value="1"/>
</dbReference>
<keyword evidence="1" id="KW-0812">Transmembrane</keyword>
<keyword evidence="1" id="KW-1133">Transmembrane helix</keyword>
<dbReference type="InterPro" id="IPR050882">
    <property type="entry name" value="Prepilin_peptidase/N-MTase"/>
</dbReference>
<dbReference type="RefSeq" id="WP_338687473.1">
    <property type="nucleotide sequence ID" value="NZ_AP024702.1"/>
</dbReference>
<dbReference type="EMBL" id="AP024702">
    <property type="protein sequence ID" value="BCX46113.1"/>
    <property type="molecule type" value="Genomic_DNA"/>
</dbReference>
<feature type="transmembrane region" description="Helical" evidence="1">
    <location>
        <begin position="87"/>
        <end position="106"/>
    </location>
</feature>
<keyword evidence="4" id="KW-1185">Reference proteome</keyword>
<dbReference type="InterPro" id="IPR010627">
    <property type="entry name" value="Prepilin_pept_A24_N"/>
</dbReference>
<evidence type="ECO:0000256" key="1">
    <source>
        <dbReference type="SAM" id="Phobius"/>
    </source>
</evidence>
<dbReference type="Proteomes" id="UP001374893">
    <property type="component" value="Chromosome"/>
</dbReference>
<name>A0ABM7REA3_9BACT</name>
<feature type="transmembrane region" description="Helical" evidence="1">
    <location>
        <begin position="320"/>
        <end position="349"/>
    </location>
</feature>
<sequence length="388" mass="43086">MRFTGGVIYPPLDHPLWLVIAFLVGSCIGSFLNVVIYRLPLGLSVNDPKRSFCPNCKKEIPLRLNVPLISWLWLRGRCKECKTPISVRYFVVELLTGILFVAGYWVLIGHVSTTQFEIGLLALIPIWFMLAAFVAIVFIDAEHMIIPLELTVSGTVAGFLTAALLPVMPDLVAWNSPDPTWKGGLWQSLLGFILGYFGLWAIVLLGKLAFGRFELKHDEPVDWRLEEPKGDEDPILFHMGEESIEWWDIFFRKTDRLIIEAQSLEVDGEKTDPGLVTISELTVTLPDGKVIQIEELKALSGTSSKAVVPREAMGMGDVHLMGVIGAFFGPIGVFFSLMASSLFAILAAVLGRIGFGVRLPFGPFLVLGALAWFFGGWKLAVLYLDFMR</sequence>
<feature type="transmembrane region" description="Helical" evidence="1">
    <location>
        <begin position="185"/>
        <end position="206"/>
    </location>
</feature>
<feature type="transmembrane region" description="Helical" evidence="1">
    <location>
        <begin position="146"/>
        <end position="165"/>
    </location>
</feature>
<feature type="transmembrane region" description="Helical" evidence="1">
    <location>
        <begin position="361"/>
        <end position="384"/>
    </location>
</feature>
<gene>
    <name evidence="3" type="ORF">HAHE_00210</name>
</gene>
<dbReference type="Pfam" id="PF06750">
    <property type="entry name" value="A24_N_bact"/>
    <property type="match status" value="1"/>
</dbReference>
<feature type="transmembrane region" description="Helical" evidence="1">
    <location>
        <begin position="16"/>
        <end position="39"/>
    </location>
</feature>
<dbReference type="PANTHER" id="PTHR30487">
    <property type="entry name" value="TYPE 4 PREPILIN-LIKE PROTEINS LEADER PEPTIDE-PROCESSING ENZYME"/>
    <property type="match status" value="1"/>
</dbReference>
<dbReference type="PROSITE" id="PS51257">
    <property type="entry name" value="PROKAR_LIPOPROTEIN"/>
    <property type="match status" value="1"/>
</dbReference>
<keyword evidence="1" id="KW-0472">Membrane</keyword>
<accession>A0ABM7REA3</accession>
<feature type="transmembrane region" description="Helical" evidence="1">
    <location>
        <begin position="118"/>
        <end position="139"/>
    </location>
</feature>
<protein>
    <submittedName>
        <fullName evidence="3">Prepilin peptidase</fullName>
    </submittedName>
</protein>
<reference evidence="3 4" key="1">
    <citation type="submission" date="2021-06" db="EMBL/GenBank/DDBJ databases">
        <title>Complete genome of Haloferula helveola possessing various polysaccharide degrading enzymes.</title>
        <authorList>
            <person name="Takami H."/>
            <person name="Huang C."/>
            <person name="Hamasaki K."/>
        </authorList>
    </citation>
    <scope>NUCLEOTIDE SEQUENCE [LARGE SCALE GENOMIC DNA]</scope>
    <source>
        <strain evidence="3 4">CN-1</strain>
    </source>
</reference>
<proteinExistence type="predicted"/>
<evidence type="ECO:0000313" key="4">
    <source>
        <dbReference type="Proteomes" id="UP001374893"/>
    </source>
</evidence>
<evidence type="ECO:0000313" key="3">
    <source>
        <dbReference type="EMBL" id="BCX46113.1"/>
    </source>
</evidence>